<accession>A0A1V0GZ14</accession>
<geneLocation type="plasmid" evidence="2 3">
    <name>unnamed7</name>
</geneLocation>
<dbReference type="Proteomes" id="UP000191257">
    <property type="component" value="Plasmid unnamed7"/>
</dbReference>
<proteinExistence type="predicted"/>
<evidence type="ECO:0000259" key="1">
    <source>
        <dbReference type="Pfam" id="PF10006"/>
    </source>
</evidence>
<sequence length="166" mass="17833">MEPEIVTLDVRPILAQGDEPLGVILAAVDGLSQGQVLRLIAPFRPVPLFRVMARRGYEHSEIRLADKGWQIDFAPAARGLGAGSALDAFGWPEPMAHLDLTDRSPDEAAQRLLATFQRIPPGDVLFALLAEEPAALLAELGAAGHQWAGNPATDGSGFRLLLRRKG</sequence>
<gene>
    <name evidence="2" type="ORF">A6J80_22815</name>
</gene>
<organism evidence="2 3">
    <name type="scientific">Paracoccus yeei</name>
    <dbReference type="NCBI Taxonomy" id="147645"/>
    <lineage>
        <taxon>Bacteria</taxon>
        <taxon>Pseudomonadati</taxon>
        <taxon>Pseudomonadota</taxon>
        <taxon>Alphaproteobacteria</taxon>
        <taxon>Rhodobacterales</taxon>
        <taxon>Paracoccaceae</taxon>
        <taxon>Paracoccus</taxon>
    </lineage>
</organism>
<keyword evidence="3" id="KW-1185">Reference proteome</keyword>
<name>A0A1V0GZ14_9RHOB</name>
<feature type="domain" description="DUF2249" evidence="1">
    <location>
        <begin position="7"/>
        <end position="74"/>
    </location>
</feature>
<dbReference type="Pfam" id="PF10006">
    <property type="entry name" value="DUF2249"/>
    <property type="match status" value="1"/>
</dbReference>
<dbReference type="RefSeq" id="WP_080623357.1">
    <property type="nucleotide sequence ID" value="NZ_CP020447.2"/>
</dbReference>
<evidence type="ECO:0000313" key="2">
    <source>
        <dbReference type="EMBL" id="ARC39116.1"/>
    </source>
</evidence>
<reference evidence="2" key="1">
    <citation type="submission" date="2017-12" db="EMBL/GenBank/DDBJ databases">
        <title>FDA dAtabase for Regulatory Grade micrObial Sequences (FDA-ARGOS): Supporting development and validation of Infectious Disease Dx tests.</title>
        <authorList>
            <person name="Campos J."/>
            <person name="Goldberg B."/>
            <person name="Tallon L."/>
            <person name="Sadzewicz L."/>
            <person name="Sengamalay N."/>
            <person name="Ott S."/>
            <person name="Godinez A."/>
            <person name="Nagaraj S."/>
            <person name="Vyas G."/>
            <person name="Aluvathingal J."/>
            <person name="Nadendla S."/>
            <person name="Geyer C."/>
            <person name="Nandy P."/>
            <person name="Hobson J."/>
            <person name="Sichtig H."/>
        </authorList>
    </citation>
    <scope>NUCLEOTIDE SEQUENCE</scope>
    <source>
        <strain evidence="2">FDAARGOS_252</strain>
        <plasmid evidence="2">unnamed7</plasmid>
    </source>
</reference>
<evidence type="ECO:0000313" key="3">
    <source>
        <dbReference type="Proteomes" id="UP000191257"/>
    </source>
</evidence>
<dbReference type="InterPro" id="IPR018720">
    <property type="entry name" value="DUF2249"/>
</dbReference>
<dbReference type="KEGG" id="pye:A6J80_22815"/>
<protein>
    <submittedName>
        <fullName evidence="2">DUF2249 domain-containing protein</fullName>
    </submittedName>
</protein>
<dbReference type="EMBL" id="CP020447">
    <property type="protein sequence ID" value="ARC39116.1"/>
    <property type="molecule type" value="Genomic_DNA"/>
</dbReference>
<dbReference type="AlphaFoldDB" id="A0A1V0GZ14"/>
<keyword evidence="2" id="KW-0614">Plasmid</keyword>